<dbReference type="GO" id="GO:0003677">
    <property type="term" value="F:DNA binding"/>
    <property type="evidence" value="ECO:0007669"/>
    <property type="project" value="UniProtKB-KW"/>
</dbReference>
<dbReference type="EMBL" id="JANIDP010000019">
    <property type="protein sequence ID" value="MDR6045931.1"/>
    <property type="molecule type" value="Genomic_DNA"/>
</dbReference>
<comment type="caution">
    <text evidence="1">The sequence shown here is derived from an EMBL/GenBank/DDBJ whole genome shotgun (WGS) entry which is preliminary data.</text>
</comment>
<dbReference type="Proteomes" id="UP001247581">
    <property type="component" value="Unassembled WGS sequence"/>
</dbReference>
<protein>
    <submittedName>
        <fullName evidence="1">DNA-binding protein</fullName>
    </submittedName>
</protein>
<sequence length="548" mass="63808">MSKISDLNYSQHITLADNFKQKSEVLNTWRVEMNDFARIAGGQDSRRNILSPRAFLEFLAKIFTLGYVDFSKRSNEAGRNMMAHIESSSYIKNNDGSEIMNFVMNNPEGERADSSKVIIEISLSTTTTMGTRQGHTAIIFPQSDFLSFRYEGKSFERKDDSSLHLITNKVLACYQREANKEIARLLNIPQELNNPHDLNYSQVSCKNSVDSTITDLLEKPLNNALLAIRKEHLLLMPYMCNESISYLLGEKWTLKEIDALNALNNYLINNKKATDNEINDIKVNLSHILIDSLDDAKVNLTPVIGSILETFLKSPYINDVRMLDWCFNKSMQYFGDSEKIKYACSVINHIDFSRDQSKDFSCDQSKIKIAETLFFNLDKEPYENSRKLQELIWDKLVAYVNDFNLSNQEKSRLILRLFDDVKLLFNEVPVSILVNDIFLKDFFMRQPDFAKWYFYQLLKKYEGEQLYLNELGYVYGNEEKTNEIVKKHPGYVIKIFEEKMGNELKIRTRMMKILRNGKINIYEYINNEQLGKLNPPEDLRIVIEKFGW</sequence>
<reference evidence="1 2" key="1">
    <citation type="submission" date="2022-07" db="EMBL/GenBank/DDBJ databases">
        <title>The wastewater resistome of Residential Aged Care Facilities indicates a role of antimicrobial stewardship in reducing resistance.</title>
        <authorList>
            <person name="Sapula S."/>
            <person name="Hart B.J."/>
            <person name="Henrietta V."/>
            <person name="Amsalu A."/>
            <person name="Jon W."/>
            <person name="Siderius N."/>
            <person name="Nguyen L."/>
            <person name="Turnidge J."/>
            <person name="Gerber C."/>
        </authorList>
    </citation>
    <scope>NUCLEOTIDE SEQUENCE [LARGE SCALE GENOMIC DNA]</scope>
    <source>
        <strain evidence="1 2">ECA685</strain>
    </source>
</reference>
<organism evidence="1 2">
    <name type="scientific">Escherichia coli</name>
    <dbReference type="NCBI Taxonomy" id="562"/>
    <lineage>
        <taxon>Bacteria</taxon>
        <taxon>Pseudomonadati</taxon>
        <taxon>Pseudomonadota</taxon>
        <taxon>Gammaproteobacteria</taxon>
        <taxon>Enterobacterales</taxon>
        <taxon>Enterobacteriaceae</taxon>
        <taxon>Escherichia</taxon>
    </lineage>
</organism>
<evidence type="ECO:0000313" key="2">
    <source>
        <dbReference type="Proteomes" id="UP001247581"/>
    </source>
</evidence>
<name>A0ABD5BXW9_ECOLX</name>
<dbReference type="RefSeq" id="WP_089584544.1">
    <property type="nucleotide sequence ID" value="NZ_JAKFTI010000023.1"/>
</dbReference>
<keyword evidence="1" id="KW-0238">DNA-binding</keyword>
<accession>A0ABD5BXW9</accession>
<evidence type="ECO:0000313" key="1">
    <source>
        <dbReference type="EMBL" id="MDR6045931.1"/>
    </source>
</evidence>
<dbReference type="Gene3D" id="1.25.40.300">
    <property type="entry name" value="Putative secreted effector protein"/>
    <property type="match status" value="1"/>
</dbReference>
<proteinExistence type="predicted"/>
<gene>
    <name evidence="1" type="ORF">NQD80_08925</name>
</gene>
<dbReference type="AlphaFoldDB" id="A0ABD5BXW9"/>